<evidence type="ECO:0000256" key="1">
    <source>
        <dbReference type="ARBA" id="ARBA00022801"/>
    </source>
</evidence>
<dbReference type="RefSeq" id="WP_379871827.1">
    <property type="nucleotide sequence ID" value="NZ_JBHTBH010000007.1"/>
</dbReference>
<evidence type="ECO:0000313" key="5">
    <source>
        <dbReference type="EMBL" id="MFC7329167.1"/>
    </source>
</evidence>
<dbReference type="InterPro" id="IPR036457">
    <property type="entry name" value="PPM-type-like_dom_sf"/>
</dbReference>
<evidence type="ECO:0000259" key="4">
    <source>
        <dbReference type="SMART" id="SM00331"/>
    </source>
</evidence>
<evidence type="ECO:0000313" key="6">
    <source>
        <dbReference type="Proteomes" id="UP001596540"/>
    </source>
</evidence>
<dbReference type="PANTHER" id="PTHR43156">
    <property type="entry name" value="STAGE II SPORULATION PROTEIN E-RELATED"/>
    <property type="match status" value="1"/>
</dbReference>
<dbReference type="SUPFAM" id="SSF55785">
    <property type="entry name" value="PYP-like sensor domain (PAS domain)"/>
    <property type="match status" value="2"/>
</dbReference>
<dbReference type="SUPFAM" id="SSF55781">
    <property type="entry name" value="GAF domain-like"/>
    <property type="match status" value="1"/>
</dbReference>
<dbReference type="InterPro" id="IPR013655">
    <property type="entry name" value="PAS_fold_3"/>
</dbReference>
<gene>
    <name evidence="5" type="ORF">ACFQRF_15635</name>
</gene>
<evidence type="ECO:0000259" key="3">
    <source>
        <dbReference type="SMART" id="SM00091"/>
    </source>
</evidence>
<dbReference type="Pfam" id="PF13185">
    <property type="entry name" value="GAF_2"/>
    <property type="match status" value="1"/>
</dbReference>
<feature type="compositionally biased region" description="Low complexity" evidence="2">
    <location>
        <begin position="19"/>
        <end position="32"/>
    </location>
</feature>
<dbReference type="InterPro" id="IPR052016">
    <property type="entry name" value="Bact_Sigma-Reg"/>
</dbReference>
<dbReference type="SUPFAM" id="SSF81606">
    <property type="entry name" value="PP2C-like"/>
    <property type="match status" value="1"/>
</dbReference>
<dbReference type="Gene3D" id="3.30.450.20">
    <property type="entry name" value="PAS domain"/>
    <property type="match status" value="2"/>
</dbReference>
<reference evidence="6" key="1">
    <citation type="journal article" date="2019" name="Int. J. Syst. Evol. Microbiol.">
        <title>The Global Catalogue of Microorganisms (GCM) 10K type strain sequencing project: providing services to taxonomists for standard genome sequencing and annotation.</title>
        <authorList>
            <consortium name="The Broad Institute Genomics Platform"/>
            <consortium name="The Broad Institute Genome Sequencing Center for Infectious Disease"/>
            <person name="Wu L."/>
            <person name="Ma J."/>
        </authorList>
    </citation>
    <scope>NUCLEOTIDE SEQUENCE [LARGE SCALE GENOMIC DNA]</scope>
    <source>
        <strain evidence="6">CGMCC 4.7382</strain>
    </source>
</reference>
<dbReference type="Pfam" id="PF07228">
    <property type="entry name" value="SpoIIE"/>
    <property type="match status" value="1"/>
</dbReference>
<accession>A0ABW2KGU1</accession>
<dbReference type="InterPro" id="IPR013656">
    <property type="entry name" value="PAS_4"/>
</dbReference>
<dbReference type="SMART" id="SM00331">
    <property type="entry name" value="PP2C_SIG"/>
    <property type="match status" value="1"/>
</dbReference>
<keyword evidence="6" id="KW-1185">Reference proteome</keyword>
<dbReference type="InterPro" id="IPR000014">
    <property type="entry name" value="PAS"/>
</dbReference>
<dbReference type="Pfam" id="PF08448">
    <property type="entry name" value="PAS_4"/>
    <property type="match status" value="1"/>
</dbReference>
<dbReference type="InterPro" id="IPR035965">
    <property type="entry name" value="PAS-like_dom_sf"/>
</dbReference>
<feature type="domain" description="PAS" evidence="3">
    <location>
        <begin position="28"/>
        <end position="94"/>
    </location>
</feature>
<dbReference type="Gene3D" id="3.60.40.10">
    <property type="entry name" value="PPM-type phosphatase domain"/>
    <property type="match status" value="1"/>
</dbReference>
<dbReference type="PANTHER" id="PTHR43156:SF2">
    <property type="entry name" value="STAGE II SPORULATION PROTEIN E"/>
    <property type="match status" value="1"/>
</dbReference>
<feature type="domain" description="PPM-type phosphatase" evidence="4">
    <location>
        <begin position="469"/>
        <end position="677"/>
    </location>
</feature>
<dbReference type="InterPro" id="IPR003018">
    <property type="entry name" value="GAF"/>
</dbReference>
<protein>
    <submittedName>
        <fullName evidence="5">SpoIIE family protein phosphatase</fullName>
    </submittedName>
</protein>
<dbReference type="InterPro" id="IPR029016">
    <property type="entry name" value="GAF-like_dom_sf"/>
</dbReference>
<comment type="caution">
    <text evidence="5">The sequence shown here is derived from an EMBL/GenBank/DDBJ whole genome shotgun (WGS) entry which is preliminary data.</text>
</comment>
<feature type="region of interest" description="Disordered" evidence="2">
    <location>
        <begin position="1"/>
        <end position="32"/>
    </location>
</feature>
<organism evidence="5 6">
    <name type="scientific">Marinactinospora rubrisoli</name>
    <dbReference type="NCBI Taxonomy" id="2715399"/>
    <lineage>
        <taxon>Bacteria</taxon>
        <taxon>Bacillati</taxon>
        <taxon>Actinomycetota</taxon>
        <taxon>Actinomycetes</taxon>
        <taxon>Streptosporangiales</taxon>
        <taxon>Nocardiopsidaceae</taxon>
        <taxon>Marinactinospora</taxon>
    </lineage>
</organism>
<sequence length="680" mass="73556">MNGTTGTADDSAGSGGTAGTTPASAAPDPAGAAFRHAPLPMFVADRAGRLLLTNRAFTTTTGHRLDTVLDRPWPELLAATDAPEGWALHREALEQPPLALPQTLTLVGPDGDPHRFAFDPRPLRGPCCPAEEPTDGLVVLCHRLSPELDLLRTVNELHARSADAALWTLDLINGEVTELYGPSEMGQLLANEVHTLEEFLAHVHRDDITRIRDGIEACYEGRDFEQYFRMFGNDGTERWLHARARYVEESHPQLVGVVTDVTGHAVLARQVADRRRIETAQSRRVTELAAEMVSAATVNEVAALLTEQFMTIFGGHTASVLLIEEGVFRLRPPPTTPVGAAPLVDGRSADDARLPVGAVAQDRQPRFFSDRAEVLERFPAVEELVRSSMSQSWAFVPILGDRRRVLGVWTVSWAQPRRATPDERALLLTLAGMAGQALQRASRQQSDLELADAIQRRMLPPQLPRIPELDVATSYLPARADWRVCGDFYDVTRLPGRRVGLLVGDVQGHGVEAAAAMGQIRVAFRAYAASERHPGRVLAATNRLLTETGELIFATCGCVVLSLETGEMRAAWAGLPPAIVATTDEYDVWEPVTGPPVGVDGDAGYPETVRRLVPGETLLMCTDGLVESVDMPIDEGLERAGLCLRKTAGDAEVAVASLAEQAPAGRGDDIAILVARLRAA</sequence>
<dbReference type="Gene3D" id="3.30.450.40">
    <property type="match status" value="1"/>
</dbReference>
<keyword evidence="1" id="KW-0378">Hydrolase</keyword>
<dbReference type="SMART" id="SM00091">
    <property type="entry name" value="PAS"/>
    <property type="match status" value="1"/>
</dbReference>
<feature type="compositionally biased region" description="Low complexity" evidence="2">
    <location>
        <begin position="1"/>
        <end position="12"/>
    </location>
</feature>
<dbReference type="CDD" id="cd00130">
    <property type="entry name" value="PAS"/>
    <property type="match status" value="1"/>
</dbReference>
<name>A0ABW2KGU1_9ACTN</name>
<evidence type="ECO:0000256" key="2">
    <source>
        <dbReference type="SAM" id="MobiDB-lite"/>
    </source>
</evidence>
<dbReference type="NCBIfam" id="TIGR00229">
    <property type="entry name" value="sensory_box"/>
    <property type="match status" value="1"/>
</dbReference>
<dbReference type="Pfam" id="PF08447">
    <property type="entry name" value="PAS_3"/>
    <property type="match status" value="1"/>
</dbReference>
<dbReference type="EMBL" id="JBHTBH010000007">
    <property type="protein sequence ID" value="MFC7329167.1"/>
    <property type="molecule type" value="Genomic_DNA"/>
</dbReference>
<proteinExistence type="predicted"/>
<dbReference type="Proteomes" id="UP001596540">
    <property type="component" value="Unassembled WGS sequence"/>
</dbReference>
<dbReference type="InterPro" id="IPR001932">
    <property type="entry name" value="PPM-type_phosphatase-like_dom"/>
</dbReference>